<dbReference type="EMBL" id="JADCNL010000001">
    <property type="protein sequence ID" value="KAG0498792.1"/>
    <property type="molecule type" value="Genomic_DNA"/>
</dbReference>
<keyword evidence="4" id="KW-1185">Reference proteome</keyword>
<comment type="caution">
    <text evidence="3">The sequence shown here is derived from an EMBL/GenBank/DDBJ whole genome shotgun (WGS) entry which is preliminary data.</text>
</comment>
<gene>
    <name evidence="3" type="ORF">HPP92_003100</name>
    <name evidence="2" type="ORF">HPP92_003483</name>
</gene>
<dbReference type="Gene3D" id="3.40.30.10">
    <property type="entry name" value="Glutaredoxin"/>
    <property type="match status" value="1"/>
</dbReference>
<feature type="domain" description="Thioredoxin-like fold" evidence="1">
    <location>
        <begin position="51"/>
        <end position="200"/>
    </location>
</feature>
<evidence type="ECO:0000313" key="2">
    <source>
        <dbReference type="EMBL" id="KAG0498792.1"/>
    </source>
</evidence>
<dbReference type="Proteomes" id="UP000639772">
    <property type="component" value="Chromosome 1"/>
</dbReference>
<accession>A0A835SG00</accession>
<evidence type="ECO:0000259" key="1">
    <source>
        <dbReference type="Pfam" id="PF13462"/>
    </source>
</evidence>
<evidence type="ECO:0000313" key="3">
    <source>
        <dbReference type="EMBL" id="KAG0503028.1"/>
    </source>
</evidence>
<dbReference type="InterPro" id="IPR036249">
    <property type="entry name" value="Thioredoxin-like_sf"/>
</dbReference>
<dbReference type="PANTHER" id="PTHR33875:SF2">
    <property type="entry name" value="ACR183CP"/>
    <property type="match status" value="1"/>
</dbReference>
<reference evidence="4 5" key="1">
    <citation type="journal article" date="2020" name="Nat. Food">
        <title>A phased Vanilla planifolia genome enables genetic improvement of flavour and production.</title>
        <authorList>
            <person name="Hasing T."/>
            <person name="Tang H."/>
            <person name="Brym M."/>
            <person name="Khazi F."/>
            <person name="Huang T."/>
            <person name="Chambers A.H."/>
        </authorList>
    </citation>
    <scope>NUCLEOTIDE SEQUENCE [LARGE SCALE GENOMIC DNA]</scope>
    <source>
        <tissue evidence="3">Leaf</tissue>
    </source>
</reference>
<dbReference type="InterPro" id="IPR012336">
    <property type="entry name" value="Thioredoxin-like_fold"/>
</dbReference>
<dbReference type="SUPFAM" id="SSF52833">
    <property type="entry name" value="Thioredoxin-like"/>
    <property type="match status" value="1"/>
</dbReference>
<evidence type="ECO:0000313" key="4">
    <source>
        <dbReference type="Proteomes" id="UP000636800"/>
    </source>
</evidence>
<evidence type="ECO:0000313" key="5">
    <source>
        <dbReference type="Proteomes" id="UP000639772"/>
    </source>
</evidence>
<dbReference type="PANTHER" id="PTHR33875">
    <property type="entry name" value="OS09G0542200 PROTEIN"/>
    <property type="match status" value="1"/>
</dbReference>
<dbReference type="Proteomes" id="UP000636800">
    <property type="component" value="Chromosome 1"/>
</dbReference>
<sequence>MARTAIATVPLLLIICRFSSFFGCLYFSAAQAPIPASYDGFVYGGGELWRSSVMVEAFYDPMCPDSRRSWAPLKQALHHYSPRVSLLLHTFALPYHSNSFASCRALHIANWLNKSSAYPLLELFFKHQESYYDEATYSNSRAQISEAFSKLAEEAVGDGSLSAIKSGFNNSRTDRAARISFKYGCSRGVMGTPSFFVNGIPLPTYAFTPDYKMWRRVIDPLLLDKE</sequence>
<dbReference type="AlphaFoldDB" id="A0A835SG00"/>
<dbReference type="Pfam" id="PF13462">
    <property type="entry name" value="Thioredoxin_4"/>
    <property type="match status" value="1"/>
</dbReference>
<name>A0A835SG00_VANPL</name>
<dbReference type="EMBL" id="JADCNM010000001">
    <property type="protein sequence ID" value="KAG0503028.1"/>
    <property type="molecule type" value="Genomic_DNA"/>
</dbReference>
<proteinExistence type="predicted"/>
<dbReference type="CDD" id="cd02972">
    <property type="entry name" value="DsbA_family"/>
    <property type="match status" value="1"/>
</dbReference>
<organism evidence="3 5">
    <name type="scientific">Vanilla planifolia</name>
    <name type="common">Vanilla</name>
    <dbReference type="NCBI Taxonomy" id="51239"/>
    <lineage>
        <taxon>Eukaryota</taxon>
        <taxon>Viridiplantae</taxon>
        <taxon>Streptophyta</taxon>
        <taxon>Embryophyta</taxon>
        <taxon>Tracheophyta</taxon>
        <taxon>Spermatophyta</taxon>
        <taxon>Magnoliopsida</taxon>
        <taxon>Liliopsida</taxon>
        <taxon>Asparagales</taxon>
        <taxon>Orchidaceae</taxon>
        <taxon>Vanilloideae</taxon>
        <taxon>Vanilleae</taxon>
        <taxon>Vanilla</taxon>
    </lineage>
</organism>
<dbReference type="OrthoDB" id="37297at2759"/>
<protein>
    <recommendedName>
        <fullName evidence="1">Thioredoxin-like fold domain-containing protein</fullName>
    </recommendedName>
</protein>